<keyword evidence="3" id="KW-1185">Reference proteome</keyword>
<feature type="compositionally biased region" description="Basic and acidic residues" evidence="1">
    <location>
        <begin position="45"/>
        <end position="54"/>
    </location>
</feature>
<dbReference type="EMBL" id="CM001200">
    <property type="protein sequence ID" value="EGP87351.1"/>
    <property type="molecule type" value="Genomic_DNA"/>
</dbReference>
<name>F9XB36_ZYMTI</name>
<dbReference type="RefSeq" id="XP_003852375.1">
    <property type="nucleotide sequence ID" value="XM_003852327.1"/>
</dbReference>
<evidence type="ECO:0000313" key="2">
    <source>
        <dbReference type="EMBL" id="EGP87351.1"/>
    </source>
</evidence>
<organism evidence="2 3">
    <name type="scientific">Zymoseptoria tritici (strain CBS 115943 / IPO323)</name>
    <name type="common">Speckled leaf blotch fungus</name>
    <name type="synonym">Septoria tritici</name>
    <dbReference type="NCBI Taxonomy" id="336722"/>
    <lineage>
        <taxon>Eukaryota</taxon>
        <taxon>Fungi</taxon>
        <taxon>Dikarya</taxon>
        <taxon>Ascomycota</taxon>
        <taxon>Pezizomycotina</taxon>
        <taxon>Dothideomycetes</taxon>
        <taxon>Dothideomycetidae</taxon>
        <taxon>Mycosphaerellales</taxon>
        <taxon>Mycosphaerellaceae</taxon>
        <taxon>Zymoseptoria</taxon>
    </lineage>
</organism>
<sequence length="54" mass="6052">MTITIGVTEQRPRNLVGKVKCSEMGLPSRADQEAQINSARKSATRVRDRLRARV</sequence>
<dbReference type="AlphaFoldDB" id="F9XB36"/>
<accession>F9XB36</accession>
<reference evidence="2 3" key="1">
    <citation type="journal article" date="2011" name="PLoS Genet.">
        <title>Finished genome of the fungal wheat pathogen Mycosphaerella graminicola reveals dispensome structure, chromosome plasticity, and stealth pathogenesis.</title>
        <authorList>
            <person name="Goodwin S.B."/>
            <person name="Ben M'barek S."/>
            <person name="Dhillon B."/>
            <person name="Wittenberg A.H.J."/>
            <person name="Crane C.F."/>
            <person name="Hane J.K."/>
            <person name="Foster A.J."/>
            <person name="Van der Lee T.A.J."/>
            <person name="Grimwood J."/>
            <person name="Aerts A."/>
            <person name="Antoniw J."/>
            <person name="Bailey A."/>
            <person name="Bluhm B."/>
            <person name="Bowler J."/>
            <person name="Bristow J."/>
            <person name="van der Burgt A."/>
            <person name="Canto-Canche B."/>
            <person name="Churchill A.C.L."/>
            <person name="Conde-Ferraez L."/>
            <person name="Cools H.J."/>
            <person name="Coutinho P.M."/>
            <person name="Csukai M."/>
            <person name="Dehal P."/>
            <person name="De Wit P."/>
            <person name="Donzelli B."/>
            <person name="van de Geest H.C."/>
            <person name="van Ham R.C.H.J."/>
            <person name="Hammond-Kosack K.E."/>
            <person name="Henrissat B."/>
            <person name="Kilian A."/>
            <person name="Kobayashi A.K."/>
            <person name="Koopmann E."/>
            <person name="Kourmpetis Y."/>
            <person name="Kuzniar A."/>
            <person name="Lindquist E."/>
            <person name="Lombard V."/>
            <person name="Maliepaard C."/>
            <person name="Martins N."/>
            <person name="Mehrabi R."/>
            <person name="Nap J.P.H."/>
            <person name="Ponomarenko A."/>
            <person name="Rudd J.J."/>
            <person name="Salamov A."/>
            <person name="Schmutz J."/>
            <person name="Schouten H.J."/>
            <person name="Shapiro H."/>
            <person name="Stergiopoulos I."/>
            <person name="Torriani S.F.F."/>
            <person name="Tu H."/>
            <person name="de Vries R.P."/>
            <person name="Waalwijk C."/>
            <person name="Ware S.B."/>
            <person name="Wiebenga A."/>
            <person name="Zwiers L.-H."/>
            <person name="Oliver R.P."/>
            <person name="Grigoriev I.V."/>
            <person name="Kema G.H.J."/>
        </authorList>
    </citation>
    <scope>NUCLEOTIDE SEQUENCE [LARGE SCALE GENOMIC DNA]</scope>
    <source>
        <strain evidence="3">CBS 115943 / IPO323</strain>
    </source>
</reference>
<dbReference type="HOGENOM" id="CLU_3052154_0_0_1"/>
<protein>
    <submittedName>
        <fullName evidence="2">Uncharacterized protein</fullName>
    </submittedName>
</protein>
<dbReference type="InParanoid" id="F9XB36"/>
<evidence type="ECO:0000313" key="3">
    <source>
        <dbReference type="Proteomes" id="UP000008062"/>
    </source>
</evidence>
<dbReference type="Proteomes" id="UP000008062">
    <property type="component" value="Chromosome 5"/>
</dbReference>
<feature type="region of interest" description="Disordered" evidence="1">
    <location>
        <begin position="30"/>
        <end position="54"/>
    </location>
</feature>
<evidence type="ECO:0000256" key="1">
    <source>
        <dbReference type="SAM" id="MobiDB-lite"/>
    </source>
</evidence>
<gene>
    <name evidence="2" type="ORF">MYCGRDRAFT_104671</name>
</gene>
<proteinExistence type="predicted"/>
<dbReference type="GeneID" id="13394213"/>
<dbReference type="KEGG" id="ztr:MYCGRDRAFT_104671"/>